<gene>
    <name evidence="1" type="ORF">IWW38_004496</name>
</gene>
<name>A0ACC1LYS7_9FUNG</name>
<sequence length="362" mass="40500">PLTIRDYTVKNRLWVSPMCMYSSEDGFATDFHLTHYSQYAIHGAGLVMVEATGVLPEGRISPNCLGIWKDEHIENLSRIVTHAHKYGTVMGIQLAHSGRKGSTLPLHLYGTRDTLQANESDGGWPNNVYAPSPVAYDNQHHTPREMTVADIDAVQQAFADAAVRADKAGFDVVELHGAHGYLLFEFLSPLSNHRTDKYGGSFENRIRFLIETIRKVRQVWPQEKPLFLRISSTDWVEGGWTVDDTVALAKIIAAEGVDLIDCSTAGNDPRQHIPLTPGFQVPFATAVKEQVPEILTGAVGMITKPNQVREITDEDKADVVFAAREFMRDSSFVLRTAHDLGVYIKWTNQYERGRVKTKYSFV</sequence>
<reference evidence="1" key="1">
    <citation type="submission" date="2022-07" db="EMBL/GenBank/DDBJ databases">
        <title>Phylogenomic reconstructions and comparative analyses of Kickxellomycotina fungi.</title>
        <authorList>
            <person name="Reynolds N.K."/>
            <person name="Stajich J.E."/>
            <person name="Barry K."/>
            <person name="Grigoriev I.V."/>
            <person name="Crous P."/>
            <person name="Smith M.E."/>
        </authorList>
    </citation>
    <scope>NUCLEOTIDE SEQUENCE</scope>
    <source>
        <strain evidence="1">CBS 190363</strain>
    </source>
</reference>
<comment type="caution">
    <text evidence="1">The sequence shown here is derived from an EMBL/GenBank/DDBJ whole genome shotgun (WGS) entry which is preliminary data.</text>
</comment>
<evidence type="ECO:0000313" key="1">
    <source>
        <dbReference type="EMBL" id="KAJ2889790.1"/>
    </source>
</evidence>
<dbReference type="Proteomes" id="UP001139981">
    <property type="component" value="Unassembled WGS sequence"/>
</dbReference>
<feature type="non-terminal residue" evidence="1">
    <location>
        <position position="1"/>
    </location>
</feature>
<accession>A0ACC1LYS7</accession>
<evidence type="ECO:0000313" key="2">
    <source>
        <dbReference type="Proteomes" id="UP001139981"/>
    </source>
</evidence>
<keyword evidence="2" id="KW-1185">Reference proteome</keyword>
<dbReference type="EMBL" id="JANBVB010001661">
    <property type="protein sequence ID" value="KAJ2889790.1"/>
    <property type="molecule type" value="Genomic_DNA"/>
</dbReference>
<proteinExistence type="predicted"/>
<organism evidence="1 2">
    <name type="scientific">Coemansia aciculifera</name>
    <dbReference type="NCBI Taxonomy" id="417176"/>
    <lineage>
        <taxon>Eukaryota</taxon>
        <taxon>Fungi</taxon>
        <taxon>Fungi incertae sedis</taxon>
        <taxon>Zoopagomycota</taxon>
        <taxon>Kickxellomycotina</taxon>
        <taxon>Kickxellomycetes</taxon>
        <taxon>Kickxellales</taxon>
        <taxon>Kickxellaceae</taxon>
        <taxon>Coemansia</taxon>
    </lineage>
</organism>
<protein>
    <submittedName>
        <fullName evidence="1">Uncharacterized protein</fullName>
    </submittedName>
</protein>